<keyword evidence="2" id="KW-1185">Reference proteome</keyword>
<evidence type="ECO:0000313" key="1">
    <source>
        <dbReference type="EMBL" id="KAH7950512.1"/>
    </source>
</evidence>
<accession>A0ACB8CU24</accession>
<sequence>MVRSGSQSQDDDSYPDEIIPLICCTILLLVIIMIILLIMVSGAYTNSEEASGTNTETPKYLKIGKGGGRFTLICVFEFLTPKVWGPVHQCTDYVYIRMYTYTYHRTSDQRIEFTSKKLVDKEKDNRIDWDTSYQYGLYLFKGDHQLKRIWKQFPQGDLYLGMWGMTYQRILDSLWELGTIHDSLYNFVRSNFSVYFNVSVFEGFAIINSVLVNDRGWHQSNQTYQTNMFKDPDNGVLLPGWKFIHTCSIWPDEYVSPTKILHAVNFPDIFGVSTSNTTEEHNTVWYHTGYTDPVTWISPPNPINRAHDETRSMLDIIADFPMWKQRLNQSKVCFSVTTSINYAHATSFNIDFHEQVNIWPFGVVRFRRYNFTGINDYSKKLNVDDMDMHYRFETRTQSHMWEQTNAAGRFTVFVYDNADTLAPKIERLLDAWPGDRCVVFDDLGEDSLEGGFTFDNHTVKFERFAMFNVVSGAMIKRYGGTAFPAMYHQTVPKLSG</sequence>
<gene>
    <name evidence="1" type="ORF">HPB49_025050</name>
</gene>
<organism evidence="1 2">
    <name type="scientific">Dermacentor silvarum</name>
    <name type="common">Tick</name>
    <dbReference type="NCBI Taxonomy" id="543639"/>
    <lineage>
        <taxon>Eukaryota</taxon>
        <taxon>Metazoa</taxon>
        <taxon>Ecdysozoa</taxon>
        <taxon>Arthropoda</taxon>
        <taxon>Chelicerata</taxon>
        <taxon>Arachnida</taxon>
        <taxon>Acari</taxon>
        <taxon>Parasitiformes</taxon>
        <taxon>Ixodida</taxon>
        <taxon>Ixodoidea</taxon>
        <taxon>Ixodidae</taxon>
        <taxon>Rhipicephalinae</taxon>
        <taxon>Dermacentor</taxon>
    </lineage>
</organism>
<name>A0ACB8CU24_DERSI</name>
<comment type="caution">
    <text evidence="1">The sequence shown here is derived from an EMBL/GenBank/DDBJ whole genome shotgun (WGS) entry which is preliminary data.</text>
</comment>
<dbReference type="EMBL" id="CM023474">
    <property type="protein sequence ID" value="KAH7950512.1"/>
    <property type="molecule type" value="Genomic_DNA"/>
</dbReference>
<proteinExistence type="predicted"/>
<reference evidence="1" key="1">
    <citation type="submission" date="2020-05" db="EMBL/GenBank/DDBJ databases">
        <title>Large-scale comparative analyses of tick genomes elucidate their genetic diversity and vector capacities.</title>
        <authorList>
            <person name="Jia N."/>
            <person name="Wang J."/>
            <person name="Shi W."/>
            <person name="Du L."/>
            <person name="Sun Y."/>
            <person name="Zhan W."/>
            <person name="Jiang J."/>
            <person name="Wang Q."/>
            <person name="Zhang B."/>
            <person name="Ji P."/>
            <person name="Sakyi L.B."/>
            <person name="Cui X."/>
            <person name="Yuan T."/>
            <person name="Jiang B."/>
            <person name="Yang W."/>
            <person name="Lam T.T.-Y."/>
            <person name="Chang Q."/>
            <person name="Ding S."/>
            <person name="Wang X."/>
            <person name="Zhu J."/>
            <person name="Ruan X."/>
            <person name="Zhao L."/>
            <person name="Wei J."/>
            <person name="Que T."/>
            <person name="Du C."/>
            <person name="Cheng J."/>
            <person name="Dai P."/>
            <person name="Han X."/>
            <person name="Huang E."/>
            <person name="Gao Y."/>
            <person name="Liu J."/>
            <person name="Shao H."/>
            <person name="Ye R."/>
            <person name="Li L."/>
            <person name="Wei W."/>
            <person name="Wang X."/>
            <person name="Wang C."/>
            <person name="Yang T."/>
            <person name="Huo Q."/>
            <person name="Li W."/>
            <person name="Guo W."/>
            <person name="Chen H."/>
            <person name="Zhou L."/>
            <person name="Ni X."/>
            <person name="Tian J."/>
            <person name="Zhou Y."/>
            <person name="Sheng Y."/>
            <person name="Liu T."/>
            <person name="Pan Y."/>
            <person name="Xia L."/>
            <person name="Li J."/>
            <person name="Zhao F."/>
            <person name="Cao W."/>
        </authorList>
    </citation>
    <scope>NUCLEOTIDE SEQUENCE</scope>
    <source>
        <strain evidence="1">Dsil-2018</strain>
    </source>
</reference>
<dbReference type="Proteomes" id="UP000821865">
    <property type="component" value="Chromosome 5"/>
</dbReference>
<protein>
    <submittedName>
        <fullName evidence="1">Uncharacterized protein</fullName>
    </submittedName>
</protein>
<evidence type="ECO:0000313" key="2">
    <source>
        <dbReference type="Proteomes" id="UP000821865"/>
    </source>
</evidence>